<dbReference type="RefSeq" id="WP_260749874.1">
    <property type="nucleotide sequence ID" value="NZ_CP092109.1"/>
</dbReference>
<evidence type="ECO:0000259" key="1">
    <source>
        <dbReference type="Pfam" id="PF11074"/>
    </source>
</evidence>
<dbReference type="Gene3D" id="3.90.320.10">
    <property type="match status" value="1"/>
</dbReference>
<feature type="domain" description="DUF2779" evidence="1">
    <location>
        <begin position="294"/>
        <end position="419"/>
    </location>
</feature>
<gene>
    <name evidence="2" type="ORF">L9S41_08905</name>
</gene>
<evidence type="ECO:0000313" key="2">
    <source>
        <dbReference type="EMBL" id="UWZ81499.1"/>
    </source>
</evidence>
<organism evidence="2 3">
    <name type="scientific">Geoalkalibacter halelectricus</name>
    <dbReference type="NCBI Taxonomy" id="2847045"/>
    <lineage>
        <taxon>Bacteria</taxon>
        <taxon>Pseudomonadati</taxon>
        <taxon>Thermodesulfobacteriota</taxon>
        <taxon>Desulfuromonadia</taxon>
        <taxon>Desulfuromonadales</taxon>
        <taxon>Geoalkalibacteraceae</taxon>
        <taxon>Geoalkalibacter</taxon>
    </lineage>
</organism>
<proteinExistence type="predicted"/>
<protein>
    <submittedName>
        <fullName evidence="2">DUF2779 domain-containing protein</fullName>
    </submittedName>
</protein>
<dbReference type="EMBL" id="CP092109">
    <property type="protein sequence ID" value="UWZ81499.1"/>
    <property type="molecule type" value="Genomic_DNA"/>
</dbReference>
<dbReference type="Proteomes" id="UP001060414">
    <property type="component" value="Chromosome"/>
</dbReference>
<reference evidence="2" key="1">
    <citation type="journal article" date="2022" name="Environ. Microbiol.">
        <title>Geoalkalibacter halelectricus SAP #1 sp. nov. possessing extracellular electron transfer and mineral#reducing capabilities from a haloalkaline environment.</title>
        <authorList>
            <person name="Yadav S."/>
            <person name="Singh R."/>
            <person name="Sundharam S.S."/>
            <person name="Chaudhary S."/>
            <person name="Krishnamurthi S."/>
            <person name="Patil S.A."/>
        </authorList>
    </citation>
    <scope>NUCLEOTIDE SEQUENCE</scope>
    <source>
        <strain evidence="2">SAP-1</strain>
    </source>
</reference>
<dbReference type="Pfam" id="PF11074">
    <property type="entry name" value="DUF2779"/>
    <property type="match status" value="1"/>
</dbReference>
<evidence type="ECO:0000313" key="3">
    <source>
        <dbReference type="Proteomes" id="UP001060414"/>
    </source>
</evidence>
<sequence>MAGKAGLSKSLILKGMQCPKALYLQKNPPDFEIPEDPAREAKFKAGHEVGILAQQLFPGGTEVPFEGLSVPEQIKQTRQLIDSGAEVIYEASFEYDGIFVKVDILVRDGDAWQIHEVKMSTSVKEVNLNDVAIQFYVLGQAGLLISAAYLVHINNQYVRQGEVDVQQLFSSQDVLEEAVARQAGLPELIDGLRTDLLGGEPQIDIGPHCSDPYDCDFIPYCWQHIPENSIFDLRGNGVKKWGLYEQGIIRFDQIPLEMLNKNQRHQVEATLNQEDSIDNDAVAAFLDTLWYPLYHLDFETFNTAIPKFDGTRPYQQVPFQYSLHVQKTAGAEPEHHEFLAEPGDDPRRQLIEQLLDLIPENGCVLTYNQTFEKSVLRDFADLFPDLAFEIGKRLENVRDLMVPFRRRDVYRWQMRGSYSIKEVLPAMVPGLSYNGMAVADGMAAMQAYHDMCAMKPGEDLEQLRRAMLEYCQLDTLAMVLVLEKLSKVAS</sequence>
<dbReference type="InterPro" id="IPR011604">
    <property type="entry name" value="PDDEXK-like_dom_sf"/>
</dbReference>
<accession>A0ABY5ZV39</accession>
<dbReference type="InterPro" id="IPR021301">
    <property type="entry name" value="DUF2779"/>
</dbReference>
<keyword evidence="3" id="KW-1185">Reference proteome</keyword>
<name>A0ABY5ZV39_9BACT</name>